<gene>
    <name evidence="1" type="ORF">CYJ76_07220</name>
</gene>
<protein>
    <recommendedName>
        <fullName evidence="3">LysM domain-containing protein</fullName>
    </recommendedName>
</protein>
<dbReference type="Proteomes" id="UP000234206">
    <property type="component" value="Unassembled WGS sequence"/>
</dbReference>
<sequence length="76" mass="8053">MAVVMVLLVAWQATGAGRDAGVAERVVVAQDQTLSHVAVEHLPEVPVDRAVLMLQEANGLGTSQVQAGQELVIPRR</sequence>
<dbReference type="EMBL" id="PKIZ01000012">
    <property type="protein sequence ID" value="PKZ41498.1"/>
    <property type="molecule type" value="Genomic_DNA"/>
</dbReference>
<organism evidence="1 2">
    <name type="scientific">Kytococcus schroeteri</name>
    <dbReference type="NCBI Taxonomy" id="138300"/>
    <lineage>
        <taxon>Bacteria</taxon>
        <taxon>Bacillati</taxon>
        <taxon>Actinomycetota</taxon>
        <taxon>Actinomycetes</taxon>
        <taxon>Micrococcales</taxon>
        <taxon>Kytococcaceae</taxon>
        <taxon>Kytococcus</taxon>
    </lineage>
</organism>
<reference evidence="1 2" key="1">
    <citation type="submission" date="2017-12" db="EMBL/GenBank/DDBJ databases">
        <title>Phylogenetic diversity of female urinary microbiome.</title>
        <authorList>
            <person name="Thomas-White K."/>
            <person name="Wolfe A.J."/>
        </authorList>
    </citation>
    <scope>NUCLEOTIDE SEQUENCE [LARGE SCALE GENOMIC DNA]</scope>
    <source>
        <strain evidence="1 2">UMB1298</strain>
    </source>
</reference>
<dbReference type="AlphaFoldDB" id="A0A2I1PA37"/>
<name>A0A2I1PA37_9MICO</name>
<evidence type="ECO:0000313" key="1">
    <source>
        <dbReference type="EMBL" id="PKZ41498.1"/>
    </source>
</evidence>
<accession>A0A2I1PA37</accession>
<evidence type="ECO:0008006" key="3">
    <source>
        <dbReference type="Google" id="ProtNLM"/>
    </source>
</evidence>
<proteinExistence type="predicted"/>
<dbReference type="Gene3D" id="3.10.350.10">
    <property type="entry name" value="LysM domain"/>
    <property type="match status" value="1"/>
</dbReference>
<comment type="caution">
    <text evidence="1">The sequence shown here is derived from an EMBL/GenBank/DDBJ whole genome shotgun (WGS) entry which is preliminary data.</text>
</comment>
<keyword evidence="2" id="KW-1185">Reference proteome</keyword>
<dbReference type="InterPro" id="IPR036779">
    <property type="entry name" value="LysM_dom_sf"/>
</dbReference>
<evidence type="ECO:0000313" key="2">
    <source>
        <dbReference type="Proteomes" id="UP000234206"/>
    </source>
</evidence>